<proteinExistence type="predicted"/>
<sequence length="125" mass="12660">MNPGNPSRSGSAAPTWEPAGANRIGAIIGAIFAAIGLCIGCIGLAAGVIALTPASALWMGGIVCISGYRLTYSDAGQSMSFHCVNGDSSYDVADLAVLLQSVVAALVLCVGLIGIRLIRARLRKA</sequence>
<dbReference type="RefSeq" id="WP_085232323.1">
    <property type="nucleotide sequence ID" value="NZ_AP022613.1"/>
</dbReference>
<name>A0A1X1TH81_9MYCO</name>
<keyword evidence="2" id="KW-1185">Reference proteome</keyword>
<evidence type="ECO:0000313" key="1">
    <source>
        <dbReference type="EMBL" id="BBZ38171.1"/>
    </source>
</evidence>
<organism evidence="1 2">
    <name type="scientific">Mycobacterium conspicuum</name>
    <dbReference type="NCBI Taxonomy" id="44010"/>
    <lineage>
        <taxon>Bacteria</taxon>
        <taxon>Bacillati</taxon>
        <taxon>Actinomycetota</taxon>
        <taxon>Actinomycetes</taxon>
        <taxon>Mycobacteriales</taxon>
        <taxon>Mycobacteriaceae</taxon>
        <taxon>Mycobacterium</taxon>
    </lineage>
</organism>
<dbReference type="AlphaFoldDB" id="A0A1X1TH81"/>
<reference evidence="1 2" key="1">
    <citation type="journal article" date="2019" name="Emerg. Microbes Infect.">
        <title>Comprehensive subspecies identification of 175 nontuberculous mycobacteria species based on 7547 genomic profiles.</title>
        <authorList>
            <person name="Matsumoto Y."/>
            <person name="Kinjo T."/>
            <person name="Motooka D."/>
            <person name="Nabeya D."/>
            <person name="Jung N."/>
            <person name="Uechi K."/>
            <person name="Horii T."/>
            <person name="Iida T."/>
            <person name="Fujita J."/>
            <person name="Nakamura S."/>
        </authorList>
    </citation>
    <scope>NUCLEOTIDE SEQUENCE [LARGE SCALE GENOMIC DNA]</scope>
    <source>
        <strain evidence="1 2">JCM 14738</strain>
    </source>
</reference>
<protein>
    <submittedName>
        <fullName evidence="1">Uncharacterized protein</fullName>
    </submittedName>
</protein>
<dbReference type="OrthoDB" id="4714376at2"/>
<evidence type="ECO:0000313" key="2">
    <source>
        <dbReference type="Proteomes" id="UP000467385"/>
    </source>
</evidence>
<dbReference type="EMBL" id="AP022613">
    <property type="protein sequence ID" value="BBZ38171.1"/>
    <property type="molecule type" value="Genomic_DNA"/>
</dbReference>
<dbReference type="STRING" id="44010.AWC00_09465"/>
<accession>A0A1X1TH81</accession>
<dbReference type="Proteomes" id="UP000467385">
    <property type="component" value="Chromosome"/>
</dbReference>
<gene>
    <name evidence="1" type="ORF">MCNS_12340</name>
</gene>